<evidence type="ECO:0000259" key="3">
    <source>
        <dbReference type="Pfam" id="PF06985"/>
    </source>
</evidence>
<dbReference type="Gene3D" id="1.25.40.10">
    <property type="entry name" value="Tetratricopeptide repeat domain"/>
    <property type="match status" value="1"/>
</dbReference>
<evidence type="ECO:0000256" key="1">
    <source>
        <dbReference type="SAM" id="MobiDB-lite"/>
    </source>
</evidence>
<evidence type="ECO:0000259" key="2">
    <source>
        <dbReference type="Pfam" id="PF00931"/>
    </source>
</evidence>
<gene>
    <name evidence="5" type="ORF">BP01DRAFT_381450</name>
</gene>
<dbReference type="Pfam" id="PF06985">
    <property type="entry name" value="HET"/>
    <property type="match status" value="1"/>
</dbReference>
<name>A0A318ZFR3_9EURO</name>
<dbReference type="SUPFAM" id="SSF52540">
    <property type="entry name" value="P-loop containing nucleoside triphosphate hydrolases"/>
    <property type="match status" value="1"/>
</dbReference>
<feature type="domain" description="Heterokaryon incompatibility" evidence="3">
    <location>
        <begin position="959"/>
        <end position="1049"/>
    </location>
</feature>
<dbReference type="InterPro" id="IPR010730">
    <property type="entry name" value="HET"/>
</dbReference>
<feature type="compositionally biased region" description="Basic and acidic residues" evidence="1">
    <location>
        <begin position="1138"/>
        <end position="1147"/>
    </location>
</feature>
<evidence type="ECO:0000313" key="5">
    <source>
        <dbReference type="EMBL" id="PYH46396.1"/>
    </source>
</evidence>
<dbReference type="Pfam" id="PF00931">
    <property type="entry name" value="NB-ARC"/>
    <property type="match status" value="1"/>
</dbReference>
<dbReference type="GeneID" id="37078536"/>
<dbReference type="InterPro" id="IPR056681">
    <property type="entry name" value="DUF7779"/>
</dbReference>
<dbReference type="STRING" id="1450539.A0A318ZFR3"/>
<dbReference type="Proteomes" id="UP000248349">
    <property type="component" value="Unassembled WGS sequence"/>
</dbReference>
<dbReference type="PANTHER" id="PTHR35205">
    <property type="entry name" value="NB-ARC AND TPR DOMAIN PROTEIN"/>
    <property type="match status" value="1"/>
</dbReference>
<sequence length="1487" mass="166640">MGRFKLFHAAESDEYPKKMVVVVPGLDANSLAEQTCPHFTEWIQSCYASLKPSLEVWIYCHGIKAQSLQSWEQVCQAGKELYHELVALCKDRIKSPDSSLVTIGYRLGAFILKKAIIEAHHQQHRPDESAFFDYLEAMVMVGDPKLKDANREEWSMLVQRFLLLSPSRHPLDICSQQALHCLKAISDRFEEITVYSRLFHITSETIKAKRFYCLRSRTGARFEGCVCDASFTVRKWTTADLDEDMSEDEGEQKRCVFHLESRHRRKLDLIAANAWDPRPRIGNDAWGSTADVTPSAGVEAGASFVSAEPNSSVTAIESCSSADHSNFVDHSKTSDEPIPLSEAGRIPSMMSVCSGSEFDLHQAAKLPCRDTLLSACSIADSKCSLQFHPAEEIYSPGSAEVTPYRQNSGNHSTDDLPEKMPYNESNARATGPKPYSPLIDATRVKHNTFIKDTSGTNSGRPLPLQMRLPDRAPNFCGRQDILESLRAFFTQDLETSPEIVGTLHSQKVAILTGVPGIGKTAVAREYVHHNGLQFSSIMWIQASHRQSIAESFHETAFALQLIEGRTKHTHAQSQAKLMSWLRETRSNWLLIFDDADDLSAVRRYIPRCGHGNILITSRSTDLSLLSNAAINELSVNPLSEEEESELFHDITGLGQEQIELLGLRRLSGGNPLASSMIARAMKTEAQSSTRQSAREDDLLKVLHYSSELVSQQKRDRLCFTPTMWRWVSTNMEQLTAEAKGLCSVVSYLDAYDIPDSTLHKSYGSRPKLQTFPVTDQSFYKARIQCVRSGLCSETSSHRSLRMHRVVQSILRDYLTDNQEQGAAFTTAVQLLLDQWPSQRKFKNVVFGYWPEFSRIHTQCHRLSEVAASALTTPDQYAPFIQLILQCAWYNSHVLKNAEEDVELVALAHDLLAILHREKVPIASHSPEDQDQAPQRLVHIDKRTCGWKVIDTKGQKPADYIALSYSWTDQNADPHMPVKLTKSTLARCRDGGRVADMPRLYRDACNIASSLGIRYLWIDALCVIQDDPADREAELSKVAEIYRNASATITRQHFPRIKLKLSEASSCKMWFAPYSILCHRCASSSQKKPSPGVAILHQTMPDFLKGYRSDLTGLAPLSELFNVEIISLPGIDRLSTERGEANEGKLENSQKQNLPEPGCSELGHTSAKEAPGSATQRISTVEGSERRVSRPDISRYSDSDQESNHAARPDKLKRGLVKHEPQRSDADLTVLSESVEGRLKTTTEAVENAIRTYKQEGSFRTLAAIIRARDQLSVYCDKSPQALSKYVVFTTYLALIAIQQECPEEGMDLLQDLKASYNIDVSTGSDIDCCSIGRFHMAWGDAQLALSHNQGARGSYKHALAAMVVEEEEAETQTAERADLFALAQLKIAHVYTNEGKFQEAHNALREAVAHFECCDTREGQIQYARALYRQSLVYGRQGNERLRKVRLAAAKQAMENVLEDDDDRASFSWKENIPAGVFERFLQLGMK</sequence>
<feature type="region of interest" description="Disordered" evidence="1">
    <location>
        <begin position="1138"/>
        <end position="1224"/>
    </location>
</feature>
<dbReference type="Gene3D" id="3.40.50.300">
    <property type="entry name" value="P-loop containing nucleotide triphosphate hydrolases"/>
    <property type="match status" value="1"/>
</dbReference>
<feature type="compositionally biased region" description="Basic and acidic residues" evidence="1">
    <location>
        <begin position="1182"/>
        <end position="1224"/>
    </location>
</feature>
<evidence type="ECO:0000259" key="4">
    <source>
        <dbReference type="Pfam" id="PF25000"/>
    </source>
</evidence>
<dbReference type="PANTHER" id="PTHR35205:SF1">
    <property type="entry name" value="ZU5 DOMAIN-CONTAINING PROTEIN"/>
    <property type="match status" value="1"/>
</dbReference>
<dbReference type="RefSeq" id="XP_025432378.1">
    <property type="nucleotide sequence ID" value="XM_025577307.1"/>
</dbReference>
<reference evidence="5 6" key="1">
    <citation type="submission" date="2016-12" db="EMBL/GenBank/DDBJ databases">
        <title>The genomes of Aspergillus section Nigri reveals drivers in fungal speciation.</title>
        <authorList>
            <consortium name="DOE Joint Genome Institute"/>
            <person name="Vesth T.C."/>
            <person name="Nybo J."/>
            <person name="Theobald S."/>
            <person name="Brandl J."/>
            <person name="Frisvad J.C."/>
            <person name="Nielsen K.F."/>
            <person name="Lyhne E.K."/>
            <person name="Kogle M.E."/>
            <person name="Kuo A."/>
            <person name="Riley R."/>
            <person name="Clum A."/>
            <person name="Nolan M."/>
            <person name="Lipzen A."/>
            <person name="Salamov A."/>
            <person name="Henrissat B."/>
            <person name="Wiebenga A."/>
            <person name="De Vries R.P."/>
            <person name="Grigoriev I.V."/>
            <person name="Mortensen U.H."/>
            <person name="Andersen M.R."/>
            <person name="Baker S.E."/>
        </authorList>
    </citation>
    <scope>NUCLEOTIDE SEQUENCE [LARGE SCALE GENOMIC DNA]</scope>
    <source>
        <strain evidence="5 6">JOP 1030-1</strain>
    </source>
</reference>
<keyword evidence="6" id="KW-1185">Reference proteome</keyword>
<dbReference type="InterPro" id="IPR011990">
    <property type="entry name" value="TPR-like_helical_dom_sf"/>
</dbReference>
<accession>A0A318ZFR3</accession>
<feature type="domain" description="DUF7779" evidence="4">
    <location>
        <begin position="730"/>
        <end position="818"/>
    </location>
</feature>
<proteinExistence type="predicted"/>
<dbReference type="SUPFAM" id="SSF48452">
    <property type="entry name" value="TPR-like"/>
    <property type="match status" value="1"/>
</dbReference>
<dbReference type="InterPro" id="IPR027417">
    <property type="entry name" value="P-loop_NTPase"/>
</dbReference>
<feature type="domain" description="NB-ARC" evidence="2">
    <location>
        <begin position="505"/>
        <end position="650"/>
    </location>
</feature>
<evidence type="ECO:0008006" key="7">
    <source>
        <dbReference type="Google" id="ProtNLM"/>
    </source>
</evidence>
<evidence type="ECO:0000313" key="6">
    <source>
        <dbReference type="Proteomes" id="UP000248349"/>
    </source>
</evidence>
<dbReference type="GO" id="GO:0043531">
    <property type="term" value="F:ADP binding"/>
    <property type="evidence" value="ECO:0007669"/>
    <property type="project" value="InterPro"/>
</dbReference>
<dbReference type="OrthoDB" id="5362512at2759"/>
<dbReference type="Pfam" id="PF25000">
    <property type="entry name" value="DUF7779"/>
    <property type="match status" value="1"/>
</dbReference>
<organism evidence="5 6">
    <name type="scientific">Aspergillus saccharolyticus JOP 1030-1</name>
    <dbReference type="NCBI Taxonomy" id="1450539"/>
    <lineage>
        <taxon>Eukaryota</taxon>
        <taxon>Fungi</taxon>
        <taxon>Dikarya</taxon>
        <taxon>Ascomycota</taxon>
        <taxon>Pezizomycotina</taxon>
        <taxon>Eurotiomycetes</taxon>
        <taxon>Eurotiomycetidae</taxon>
        <taxon>Eurotiales</taxon>
        <taxon>Aspergillaceae</taxon>
        <taxon>Aspergillus</taxon>
        <taxon>Aspergillus subgen. Circumdati</taxon>
    </lineage>
</organism>
<dbReference type="InterPro" id="IPR002182">
    <property type="entry name" value="NB-ARC"/>
</dbReference>
<dbReference type="EMBL" id="KZ821227">
    <property type="protein sequence ID" value="PYH46396.1"/>
    <property type="molecule type" value="Genomic_DNA"/>
</dbReference>
<protein>
    <recommendedName>
        <fullName evidence="7">NB-ARC domain-containing protein</fullName>
    </recommendedName>
</protein>
<feature type="compositionally biased region" description="Polar residues" evidence="1">
    <location>
        <begin position="1172"/>
        <end position="1181"/>
    </location>
</feature>